<dbReference type="STRING" id="570521.SAMN04488508_107170"/>
<evidence type="ECO:0000256" key="5">
    <source>
        <dbReference type="ARBA" id="ARBA00022505"/>
    </source>
</evidence>
<feature type="domain" description="MoaB/Mog" evidence="12">
    <location>
        <begin position="172"/>
        <end position="310"/>
    </location>
</feature>
<dbReference type="Pfam" id="PF03453">
    <property type="entry name" value="MoeA_N"/>
    <property type="match status" value="1"/>
</dbReference>
<dbReference type="Pfam" id="PF00994">
    <property type="entry name" value="MoCF_biosynth"/>
    <property type="match status" value="1"/>
</dbReference>
<dbReference type="SUPFAM" id="SSF63882">
    <property type="entry name" value="MoeA N-terminal region -like"/>
    <property type="match status" value="1"/>
</dbReference>
<dbReference type="UniPathway" id="UPA00344"/>
<evidence type="ECO:0000313" key="14">
    <source>
        <dbReference type="Proteomes" id="UP000184432"/>
    </source>
</evidence>
<evidence type="ECO:0000256" key="10">
    <source>
        <dbReference type="ARBA" id="ARBA00047317"/>
    </source>
</evidence>
<dbReference type="InterPro" id="IPR036688">
    <property type="entry name" value="MoeA_C_domain_IV_sf"/>
</dbReference>
<dbReference type="NCBIfam" id="NF045515">
    <property type="entry name" value="Glp_gephyrin"/>
    <property type="match status" value="1"/>
</dbReference>
<dbReference type="EMBL" id="FQYP01000007">
    <property type="protein sequence ID" value="SHJ30511.1"/>
    <property type="molecule type" value="Genomic_DNA"/>
</dbReference>
<dbReference type="Proteomes" id="UP000184432">
    <property type="component" value="Unassembled WGS sequence"/>
</dbReference>
<keyword evidence="5 11" id="KW-0500">Molybdenum</keyword>
<dbReference type="OrthoDB" id="9804758at2"/>
<dbReference type="CDD" id="cd00887">
    <property type="entry name" value="MoeA"/>
    <property type="match status" value="1"/>
</dbReference>
<dbReference type="Gene3D" id="3.90.105.10">
    <property type="entry name" value="Molybdopterin biosynthesis moea protein, domain 2"/>
    <property type="match status" value="1"/>
</dbReference>
<sequence>MISVQQALQLIEQQTQKTSNTVTISVSEALGYVLAKDVFSPIDMPPFRQSAMDGYALGSVQETTYTLVNEVKAGDTEDPEIKEGQAIRIFTGAPVPSAAKTVVIQEKVEVSNHQITLQESTVPMANIREVGEQIKKGDTALSKDTKITPAGIGYLATLGVTEIEVYKKPTIAIITTGNELVAPGQPLSYGQIYESNSLMLVSALQKSGFSAVSTYKVSDNYEDTQALLEKTIADHDVILISGGISVGDYDFVGKALRNIGVEEVFYKVKQKPGKPLFYGKHKNKTIFALPGNPASSLSCFYIYVLPAILKLSGYSNYHLERGKGVANSNFTKKGERAAFLKAHNDHGQITILDAQASSMLRSFALANTLVYLPEDTTEVTIGDTIEIINLP</sequence>
<comment type="cofactor">
    <cofactor evidence="1 11">
        <name>Mg(2+)</name>
        <dbReference type="ChEBI" id="CHEBI:18420"/>
    </cofactor>
</comment>
<gene>
    <name evidence="13" type="ORF">SAMN04488508_107170</name>
</gene>
<proteinExistence type="inferred from homology"/>
<dbReference type="EC" id="2.10.1.1" evidence="11"/>
<name>A0A1M6I7Q1_9FLAO</name>
<dbReference type="AlphaFoldDB" id="A0A1M6I7Q1"/>
<dbReference type="RefSeq" id="WP_073318129.1">
    <property type="nucleotide sequence ID" value="NZ_FQYP01000007.1"/>
</dbReference>
<dbReference type="PANTHER" id="PTHR10192:SF5">
    <property type="entry name" value="GEPHYRIN"/>
    <property type="match status" value="1"/>
</dbReference>
<evidence type="ECO:0000256" key="11">
    <source>
        <dbReference type="RuleBase" id="RU365090"/>
    </source>
</evidence>
<evidence type="ECO:0000256" key="8">
    <source>
        <dbReference type="ARBA" id="ARBA00022842"/>
    </source>
</evidence>
<comment type="pathway">
    <text evidence="3 11">Cofactor biosynthesis; molybdopterin biosynthesis.</text>
</comment>
<keyword evidence="7 11" id="KW-0479">Metal-binding</keyword>
<protein>
    <recommendedName>
        <fullName evidence="11">Molybdopterin molybdenumtransferase</fullName>
        <ecNumber evidence="11">2.10.1.1</ecNumber>
    </recommendedName>
</protein>
<dbReference type="GO" id="GO:0006777">
    <property type="term" value="P:Mo-molybdopterin cofactor biosynthetic process"/>
    <property type="evidence" value="ECO:0007669"/>
    <property type="project" value="UniProtKB-UniRule"/>
</dbReference>
<dbReference type="InterPro" id="IPR005110">
    <property type="entry name" value="MoeA_linker/N"/>
</dbReference>
<comment type="catalytic activity">
    <reaction evidence="10">
        <text>adenylyl-molybdopterin + molybdate = Mo-molybdopterin + AMP + H(+)</text>
        <dbReference type="Rhea" id="RHEA:35047"/>
        <dbReference type="ChEBI" id="CHEBI:15378"/>
        <dbReference type="ChEBI" id="CHEBI:36264"/>
        <dbReference type="ChEBI" id="CHEBI:62727"/>
        <dbReference type="ChEBI" id="CHEBI:71302"/>
        <dbReference type="ChEBI" id="CHEBI:456215"/>
        <dbReference type="EC" id="2.10.1.1"/>
    </reaction>
</comment>
<accession>A0A1M6I7Q1</accession>
<evidence type="ECO:0000256" key="9">
    <source>
        <dbReference type="ARBA" id="ARBA00023150"/>
    </source>
</evidence>
<dbReference type="Gene3D" id="2.170.190.11">
    <property type="entry name" value="Molybdopterin biosynthesis moea protein, domain 3"/>
    <property type="match status" value="1"/>
</dbReference>
<dbReference type="SMART" id="SM00852">
    <property type="entry name" value="MoCF_biosynth"/>
    <property type="match status" value="1"/>
</dbReference>
<dbReference type="Pfam" id="PF03454">
    <property type="entry name" value="MoeA_C"/>
    <property type="match status" value="1"/>
</dbReference>
<evidence type="ECO:0000313" key="13">
    <source>
        <dbReference type="EMBL" id="SHJ30511.1"/>
    </source>
</evidence>
<dbReference type="PANTHER" id="PTHR10192">
    <property type="entry name" value="MOLYBDOPTERIN BIOSYNTHESIS PROTEIN"/>
    <property type="match status" value="1"/>
</dbReference>
<evidence type="ECO:0000256" key="7">
    <source>
        <dbReference type="ARBA" id="ARBA00022723"/>
    </source>
</evidence>
<dbReference type="GO" id="GO:0046872">
    <property type="term" value="F:metal ion binding"/>
    <property type="evidence" value="ECO:0007669"/>
    <property type="project" value="UniProtKB-UniRule"/>
</dbReference>
<dbReference type="InterPro" id="IPR036425">
    <property type="entry name" value="MoaB/Mog-like_dom_sf"/>
</dbReference>
<evidence type="ECO:0000256" key="6">
    <source>
        <dbReference type="ARBA" id="ARBA00022679"/>
    </source>
</evidence>
<evidence type="ECO:0000259" key="12">
    <source>
        <dbReference type="SMART" id="SM00852"/>
    </source>
</evidence>
<evidence type="ECO:0000256" key="1">
    <source>
        <dbReference type="ARBA" id="ARBA00001946"/>
    </source>
</evidence>
<dbReference type="SUPFAM" id="SSF63867">
    <property type="entry name" value="MoeA C-terminal domain-like"/>
    <property type="match status" value="1"/>
</dbReference>
<comment type="function">
    <text evidence="2 11">Catalyzes the insertion of molybdate into adenylated molybdopterin with the concomitant release of AMP.</text>
</comment>
<evidence type="ECO:0000256" key="4">
    <source>
        <dbReference type="ARBA" id="ARBA00010763"/>
    </source>
</evidence>
<evidence type="ECO:0000256" key="2">
    <source>
        <dbReference type="ARBA" id="ARBA00002901"/>
    </source>
</evidence>
<organism evidence="13 14">
    <name type="scientific">Aquimarina spongiae</name>
    <dbReference type="NCBI Taxonomy" id="570521"/>
    <lineage>
        <taxon>Bacteria</taxon>
        <taxon>Pseudomonadati</taxon>
        <taxon>Bacteroidota</taxon>
        <taxon>Flavobacteriia</taxon>
        <taxon>Flavobacteriales</taxon>
        <taxon>Flavobacteriaceae</taxon>
        <taxon>Aquimarina</taxon>
    </lineage>
</organism>
<evidence type="ECO:0000256" key="3">
    <source>
        <dbReference type="ARBA" id="ARBA00005046"/>
    </source>
</evidence>
<reference evidence="14" key="1">
    <citation type="submission" date="2016-11" db="EMBL/GenBank/DDBJ databases">
        <authorList>
            <person name="Varghese N."/>
            <person name="Submissions S."/>
        </authorList>
    </citation>
    <scope>NUCLEOTIDE SEQUENCE [LARGE SCALE GENOMIC DNA]</scope>
    <source>
        <strain evidence="14">DSM 22623</strain>
    </source>
</reference>
<dbReference type="InterPro" id="IPR036135">
    <property type="entry name" value="MoeA_linker/N_sf"/>
</dbReference>
<dbReference type="FunFam" id="3.40.980.10:FF:000004">
    <property type="entry name" value="Molybdopterin molybdenumtransferase"/>
    <property type="match status" value="1"/>
</dbReference>
<dbReference type="InterPro" id="IPR038987">
    <property type="entry name" value="MoeA-like"/>
</dbReference>
<dbReference type="SUPFAM" id="SSF53218">
    <property type="entry name" value="Molybdenum cofactor biosynthesis proteins"/>
    <property type="match status" value="1"/>
</dbReference>
<keyword evidence="8 11" id="KW-0460">Magnesium</keyword>
<dbReference type="NCBIfam" id="TIGR00177">
    <property type="entry name" value="molyb_syn"/>
    <property type="match status" value="1"/>
</dbReference>
<dbReference type="Gene3D" id="3.40.980.10">
    <property type="entry name" value="MoaB/Mog-like domain"/>
    <property type="match status" value="1"/>
</dbReference>
<dbReference type="GO" id="GO:0061599">
    <property type="term" value="F:molybdopterin molybdotransferase activity"/>
    <property type="evidence" value="ECO:0007669"/>
    <property type="project" value="UniProtKB-UniRule"/>
</dbReference>
<keyword evidence="6 11" id="KW-0808">Transferase</keyword>
<comment type="similarity">
    <text evidence="4 11">Belongs to the MoeA family.</text>
</comment>
<dbReference type="GO" id="GO:0005829">
    <property type="term" value="C:cytosol"/>
    <property type="evidence" value="ECO:0007669"/>
    <property type="project" value="TreeGrafter"/>
</dbReference>
<dbReference type="Gene3D" id="2.40.340.10">
    <property type="entry name" value="MoeA, C-terminal, domain IV"/>
    <property type="match status" value="1"/>
</dbReference>
<keyword evidence="9 11" id="KW-0501">Molybdenum cofactor biosynthesis</keyword>
<dbReference type="InterPro" id="IPR001453">
    <property type="entry name" value="MoaB/Mog_dom"/>
</dbReference>
<keyword evidence="14" id="KW-1185">Reference proteome</keyword>
<dbReference type="InterPro" id="IPR005111">
    <property type="entry name" value="MoeA_C_domain_IV"/>
</dbReference>